<dbReference type="InterPro" id="IPR003142">
    <property type="entry name" value="BPL_C"/>
</dbReference>
<feature type="region of interest" description="Disordered" evidence="4">
    <location>
        <begin position="298"/>
        <end position="348"/>
    </location>
</feature>
<name>A0A5C5BAL8_9MICO</name>
<dbReference type="PROSITE" id="PS51733">
    <property type="entry name" value="BPL_LPL_CATALYTIC"/>
    <property type="match status" value="1"/>
</dbReference>
<evidence type="ECO:0000313" key="7">
    <source>
        <dbReference type="Proteomes" id="UP000313849"/>
    </source>
</evidence>
<accession>A0A5C5BAL8</accession>
<keyword evidence="1 6" id="KW-0436">Ligase</keyword>
<evidence type="ECO:0000313" key="6">
    <source>
        <dbReference type="EMBL" id="TNU73529.1"/>
    </source>
</evidence>
<dbReference type="InterPro" id="IPR045864">
    <property type="entry name" value="aa-tRNA-synth_II/BPL/LPL"/>
</dbReference>
<dbReference type="PANTHER" id="PTHR12835:SF5">
    <property type="entry name" value="BIOTIN--PROTEIN LIGASE"/>
    <property type="match status" value="1"/>
</dbReference>
<dbReference type="EMBL" id="VENP01000042">
    <property type="protein sequence ID" value="TNU73529.1"/>
    <property type="molecule type" value="Genomic_DNA"/>
</dbReference>
<dbReference type="Pfam" id="PF03099">
    <property type="entry name" value="BPL_LplA_LipB"/>
    <property type="match status" value="1"/>
</dbReference>
<comment type="caution">
    <text evidence="6">The sequence shown here is derived from an EMBL/GenBank/DDBJ whole genome shotgun (WGS) entry which is preliminary data.</text>
</comment>
<dbReference type="Proteomes" id="UP000313849">
    <property type="component" value="Unassembled WGS sequence"/>
</dbReference>
<feature type="compositionally biased region" description="Basic and acidic residues" evidence="4">
    <location>
        <begin position="298"/>
        <end position="322"/>
    </location>
</feature>
<dbReference type="Gene3D" id="3.30.930.10">
    <property type="entry name" value="Bira Bifunctional Protein, Domain 2"/>
    <property type="match status" value="1"/>
</dbReference>
<dbReference type="SUPFAM" id="SSF55681">
    <property type="entry name" value="Class II aaRS and biotin synthetases"/>
    <property type="match status" value="1"/>
</dbReference>
<dbReference type="NCBIfam" id="TIGR00121">
    <property type="entry name" value="birA_ligase"/>
    <property type="match status" value="1"/>
</dbReference>
<dbReference type="RefSeq" id="WP_139987255.1">
    <property type="nucleotide sequence ID" value="NZ_VENP01000042.1"/>
</dbReference>
<sequence>MTDETAAAAPHERARTEVAEFAEFAEERATAFSRLVTVAEAGSTNADLVAARVAAPQDWPHLSALRAVQQKAGRGRAGRTWVTGADDALTASIVVAPAEVAGATPAWPSLTPVVALAVVRALRGWGLAAAIKWPNDVVLDGVEPPLPGWGETRKIAGILAEVVPPAAGGAPAAVVGIGVNVGQRELPVPWATSLALAGVAVSPAEVLDGIGQALLELLPRWTAGESALADEVAAASATLGRRVRVETGTGADRAGGSGGGALEGVAEALDGEGRLVLRTAAGERVTVAAGDVHHLRRAEPDAVGRTRAGEDADAVGRTRAGEDADAVGTRTAAAPEEPASDERRPDEA</sequence>
<keyword evidence="7" id="KW-1185">Reference proteome</keyword>
<dbReference type="GO" id="GO:0005737">
    <property type="term" value="C:cytoplasm"/>
    <property type="evidence" value="ECO:0007669"/>
    <property type="project" value="TreeGrafter"/>
</dbReference>
<dbReference type="PANTHER" id="PTHR12835">
    <property type="entry name" value="BIOTIN PROTEIN LIGASE"/>
    <property type="match status" value="1"/>
</dbReference>
<dbReference type="InterPro" id="IPR004143">
    <property type="entry name" value="BPL_LPL_catalytic"/>
</dbReference>
<dbReference type="Gene3D" id="2.30.30.100">
    <property type="match status" value="1"/>
</dbReference>
<organism evidence="6 7">
    <name type="scientific">Miniimonas arenae</name>
    <dbReference type="NCBI Taxonomy" id="676201"/>
    <lineage>
        <taxon>Bacteria</taxon>
        <taxon>Bacillati</taxon>
        <taxon>Actinomycetota</taxon>
        <taxon>Actinomycetes</taxon>
        <taxon>Micrococcales</taxon>
        <taxon>Beutenbergiaceae</taxon>
        <taxon>Miniimonas</taxon>
    </lineage>
</organism>
<dbReference type="OrthoDB" id="9807064at2"/>
<dbReference type="GO" id="GO:0004077">
    <property type="term" value="F:biotin--[biotin carboxyl-carrier protein] ligase activity"/>
    <property type="evidence" value="ECO:0007669"/>
    <property type="project" value="UniProtKB-EC"/>
</dbReference>
<gene>
    <name evidence="6" type="ORF">FH969_10945</name>
</gene>
<keyword evidence="2" id="KW-0092">Biotin</keyword>
<dbReference type="EC" id="6.3.4.15" evidence="3"/>
<feature type="domain" description="BPL/LPL catalytic" evidence="5">
    <location>
        <begin position="30"/>
        <end position="222"/>
    </location>
</feature>
<protein>
    <recommendedName>
        <fullName evidence="3">biotin--[biotin carboxyl-carrier protein] ligase</fullName>
        <ecNumber evidence="3">6.3.4.15</ecNumber>
    </recommendedName>
</protein>
<reference evidence="6 7" key="1">
    <citation type="submission" date="2019-06" db="EMBL/GenBank/DDBJ databases">
        <title>Draft genome sequence of Miniimonas arenae KCTC 19750T isolated from sea sand.</title>
        <authorList>
            <person name="Park S.-J."/>
        </authorList>
    </citation>
    <scope>NUCLEOTIDE SEQUENCE [LARGE SCALE GENOMIC DNA]</scope>
    <source>
        <strain evidence="6 7">KCTC 19750</strain>
    </source>
</reference>
<evidence type="ECO:0000256" key="1">
    <source>
        <dbReference type="ARBA" id="ARBA00022598"/>
    </source>
</evidence>
<evidence type="ECO:0000256" key="2">
    <source>
        <dbReference type="ARBA" id="ARBA00023267"/>
    </source>
</evidence>
<dbReference type="AlphaFoldDB" id="A0A5C5BAL8"/>
<proteinExistence type="predicted"/>
<evidence type="ECO:0000259" key="5">
    <source>
        <dbReference type="PROSITE" id="PS51733"/>
    </source>
</evidence>
<dbReference type="Pfam" id="PF02237">
    <property type="entry name" value="BPL_C"/>
    <property type="match status" value="1"/>
</dbReference>
<evidence type="ECO:0000256" key="4">
    <source>
        <dbReference type="SAM" id="MobiDB-lite"/>
    </source>
</evidence>
<dbReference type="InterPro" id="IPR004408">
    <property type="entry name" value="Biotin_CoA_COase_ligase"/>
</dbReference>
<evidence type="ECO:0000256" key="3">
    <source>
        <dbReference type="ARBA" id="ARBA00024227"/>
    </source>
</evidence>